<organism evidence="9 10">
    <name type="scientific">Truncatella angustata</name>
    <dbReference type="NCBI Taxonomy" id="152316"/>
    <lineage>
        <taxon>Eukaryota</taxon>
        <taxon>Fungi</taxon>
        <taxon>Dikarya</taxon>
        <taxon>Ascomycota</taxon>
        <taxon>Pezizomycotina</taxon>
        <taxon>Sordariomycetes</taxon>
        <taxon>Xylariomycetidae</taxon>
        <taxon>Amphisphaeriales</taxon>
        <taxon>Sporocadaceae</taxon>
        <taxon>Truncatella</taxon>
    </lineage>
</organism>
<feature type="transmembrane region" description="Helical" evidence="7">
    <location>
        <begin position="207"/>
        <end position="228"/>
    </location>
</feature>
<sequence length="392" mass="43550">MSALEAELWAWFAVTVVVVTCRLLSRRMLFGSFRKLQIDDWLMVFSVAALTAVSVGVQILTYTPTNLIEDVNAVDLSPENVLLREYGSKMVIVVEQFQIVLIWGVKVCLLIMYSRLTTSLHQNLFVKITAGYTALSFVVMEILFFAVWCRPFSHYWQVPAPTMNCSQEKDHLITNTVFNITTDIMIIALPMPVFFKAQLPPKRKAVLIGVFALGLFTILSAILSKVYSLGQPYGTDWIVWYIREANTAVIVANLPFTWTLLQRAFNVRSFNGKSTGNTPAANSRFRSAYGNLTSRTGGEKRVNDLDISPSESQEQINGTYGIPLKIYQHNEVHITTEQVDQDSGRSSPPEGVPIAAGVSFAVNGNPTHHDNDDRSSNGEADMGNVTSIGRGL</sequence>
<feature type="transmembrane region" description="Helical" evidence="7">
    <location>
        <begin position="176"/>
        <end position="195"/>
    </location>
</feature>
<evidence type="ECO:0000256" key="5">
    <source>
        <dbReference type="ARBA" id="ARBA00038359"/>
    </source>
</evidence>
<dbReference type="AlphaFoldDB" id="A0A9P9A1G9"/>
<dbReference type="PANTHER" id="PTHR33048:SF110">
    <property type="entry name" value="UBID FAMILY DECARBOXYLASE"/>
    <property type="match status" value="1"/>
</dbReference>
<evidence type="ECO:0000313" key="9">
    <source>
        <dbReference type="EMBL" id="KAH6658084.1"/>
    </source>
</evidence>
<dbReference type="GeneID" id="70126536"/>
<comment type="subcellular location">
    <subcellularLocation>
        <location evidence="1">Membrane</location>
        <topology evidence="1">Multi-pass membrane protein</topology>
    </subcellularLocation>
</comment>
<dbReference type="InterPro" id="IPR049326">
    <property type="entry name" value="Rhodopsin_dom_fungi"/>
</dbReference>
<keyword evidence="4 7" id="KW-0472">Membrane</keyword>
<dbReference type="Pfam" id="PF20684">
    <property type="entry name" value="Fung_rhodopsin"/>
    <property type="match status" value="1"/>
</dbReference>
<feature type="transmembrane region" description="Helical" evidence="7">
    <location>
        <begin position="240"/>
        <end position="261"/>
    </location>
</feature>
<evidence type="ECO:0000256" key="3">
    <source>
        <dbReference type="ARBA" id="ARBA00022989"/>
    </source>
</evidence>
<feature type="transmembrane region" description="Helical" evidence="7">
    <location>
        <begin position="124"/>
        <end position="148"/>
    </location>
</feature>
<evidence type="ECO:0000256" key="4">
    <source>
        <dbReference type="ARBA" id="ARBA00023136"/>
    </source>
</evidence>
<proteinExistence type="inferred from homology"/>
<keyword evidence="2 7" id="KW-0812">Transmembrane</keyword>
<feature type="region of interest" description="Disordered" evidence="6">
    <location>
        <begin position="360"/>
        <end position="392"/>
    </location>
</feature>
<feature type="compositionally biased region" description="Polar residues" evidence="6">
    <location>
        <begin position="273"/>
        <end position="296"/>
    </location>
</feature>
<evidence type="ECO:0000256" key="2">
    <source>
        <dbReference type="ARBA" id="ARBA00022692"/>
    </source>
</evidence>
<dbReference type="GO" id="GO:0016020">
    <property type="term" value="C:membrane"/>
    <property type="evidence" value="ECO:0007669"/>
    <property type="project" value="UniProtKB-SubCell"/>
</dbReference>
<dbReference type="Proteomes" id="UP000758603">
    <property type="component" value="Unassembled WGS sequence"/>
</dbReference>
<dbReference type="RefSeq" id="XP_045962318.1">
    <property type="nucleotide sequence ID" value="XM_046097644.1"/>
</dbReference>
<name>A0A9P9A1G9_9PEZI</name>
<accession>A0A9P9A1G9</accession>
<comment type="caution">
    <text evidence="9">The sequence shown here is derived from an EMBL/GenBank/DDBJ whole genome shotgun (WGS) entry which is preliminary data.</text>
</comment>
<dbReference type="OrthoDB" id="3903189at2759"/>
<dbReference type="PANTHER" id="PTHR33048">
    <property type="entry name" value="PTH11-LIKE INTEGRAL MEMBRANE PROTEIN (AFU_ORTHOLOGUE AFUA_5G11245)"/>
    <property type="match status" value="1"/>
</dbReference>
<feature type="transmembrane region" description="Helical" evidence="7">
    <location>
        <begin position="6"/>
        <end position="25"/>
    </location>
</feature>
<gene>
    <name evidence="9" type="ORF">BKA67DRAFT_514403</name>
</gene>
<evidence type="ECO:0000256" key="1">
    <source>
        <dbReference type="ARBA" id="ARBA00004141"/>
    </source>
</evidence>
<feature type="transmembrane region" description="Helical" evidence="7">
    <location>
        <begin position="41"/>
        <end position="60"/>
    </location>
</feature>
<keyword evidence="3 7" id="KW-1133">Transmembrane helix</keyword>
<feature type="compositionally biased region" description="Basic and acidic residues" evidence="6">
    <location>
        <begin position="367"/>
        <end position="376"/>
    </location>
</feature>
<evidence type="ECO:0000256" key="7">
    <source>
        <dbReference type="SAM" id="Phobius"/>
    </source>
</evidence>
<comment type="similarity">
    <text evidence="5">Belongs to the SAT4 family.</text>
</comment>
<reference evidence="9" key="1">
    <citation type="journal article" date="2021" name="Nat. Commun.">
        <title>Genetic determinants of endophytism in the Arabidopsis root mycobiome.</title>
        <authorList>
            <person name="Mesny F."/>
            <person name="Miyauchi S."/>
            <person name="Thiergart T."/>
            <person name="Pickel B."/>
            <person name="Atanasova L."/>
            <person name="Karlsson M."/>
            <person name="Huettel B."/>
            <person name="Barry K.W."/>
            <person name="Haridas S."/>
            <person name="Chen C."/>
            <person name="Bauer D."/>
            <person name="Andreopoulos W."/>
            <person name="Pangilinan J."/>
            <person name="LaButti K."/>
            <person name="Riley R."/>
            <person name="Lipzen A."/>
            <person name="Clum A."/>
            <person name="Drula E."/>
            <person name="Henrissat B."/>
            <person name="Kohler A."/>
            <person name="Grigoriev I.V."/>
            <person name="Martin F.M."/>
            <person name="Hacquard S."/>
        </authorList>
    </citation>
    <scope>NUCLEOTIDE SEQUENCE</scope>
    <source>
        <strain evidence="9">MPI-SDFR-AT-0073</strain>
    </source>
</reference>
<evidence type="ECO:0000259" key="8">
    <source>
        <dbReference type="Pfam" id="PF20684"/>
    </source>
</evidence>
<evidence type="ECO:0000256" key="6">
    <source>
        <dbReference type="SAM" id="MobiDB-lite"/>
    </source>
</evidence>
<feature type="domain" description="Rhodopsin" evidence="8">
    <location>
        <begin position="22"/>
        <end position="263"/>
    </location>
</feature>
<dbReference type="EMBL" id="JAGPXC010000002">
    <property type="protein sequence ID" value="KAH6658084.1"/>
    <property type="molecule type" value="Genomic_DNA"/>
</dbReference>
<feature type="transmembrane region" description="Helical" evidence="7">
    <location>
        <begin position="90"/>
        <end position="112"/>
    </location>
</feature>
<keyword evidence="10" id="KW-1185">Reference proteome</keyword>
<evidence type="ECO:0000313" key="10">
    <source>
        <dbReference type="Proteomes" id="UP000758603"/>
    </source>
</evidence>
<dbReference type="InterPro" id="IPR052337">
    <property type="entry name" value="SAT4-like"/>
</dbReference>
<feature type="region of interest" description="Disordered" evidence="6">
    <location>
        <begin position="273"/>
        <end position="314"/>
    </location>
</feature>
<protein>
    <recommendedName>
        <fullName evidence="8">Rhodopsin domain-containing protein</fullName>
    </recommendedName>
</protein>